<dbReference type="Proteomes" id="UP001189303">
    <property type="component" value="Unassembled WGS sequence"/>
</dbReference>
<organism evidence="1 2">
    <name type="scientific">Ralstonia pickettii</name>
    <name type="common">Burkholderia pickettii</name>
    <dbReference type="NCBI Taxonomy" id="329"/>
    <lineage>
        <taxon>Bacteria</taxon>
        <taxon>Pseudomonadati</taxon>
        <taxon>Pseudomonadota</taxon>
        <taxon>Betaproteobacteria</taxon>
        <taxon>Burkholderiales</taxon>
        <taxon>Burkholderiaceae</taxon>
        <taxon>Ralstonia</taxon>
    </lineage>
</organism>
<evidence type="ECO:0000313" key="1">
    <source>
        <dbReference type="EMBL" id="CAJ0726002.1"/>
    </source>
</evidence>
<keyword evidence="2" id="KW-1185">Reference proteome</keyword>
<dbReference type="EMBL" id="CATWFT010000008">
    <property type="protein sequence ID" value="CAJ0726002.1"/>
    <property type="molecule type" value="Genomic_DNA"/>
</dbReference>
<gene>
    <name evidence="1" type="ORF">R38712_02899</name>
</gene>
<sequence length="191" mass="20998">MRFIKSLIQKMLGTTPVPTNGGKPTVVAALPQQAQHLAVMQGPQPPVQLPLDEFPQTLADAIAYVRMGEPKANPSGQITWHDTCAQLRKQYKAHTLNALHAQLKKISTGSLKDTEEAIDIALLNLRMLAPVKWMLGRDYVENHSDGSRSFRLIAHYAVINPNGAFAITDLDHVIWLHQPSASGTAFVSPHK</sequence>
<proteinExistence type="predicted"/>
<evidence type="ECO:0000313" key="2">
    <source>
        <dbReference type="Proteomes" id="UP001189303"/>
    </source>
</evidence>
<protein>
    <submittedName>
        <fullName evidence="1">Uncharacterized protein</fullName>
    </submittedName>
</protein>
<comment type="caution">
    <text evidence="1">The sequence shown here is derived from an EMBL/GenBank/DDBJ whole genome shotgun (WGS) entry which is preliminary data.</text>
</comment>
<accession>A0ABM9IPB4</accession>
<dbReference type="RefSeq" id="WP_012763086.1">
    <property type="nucleotide sequence ID" value="NZ_CATWFT010000008.1"/>
</dbReference>
<name>A0ABM9IPB4_RALPI</name>
<reference evidence="1 2" key="1">
    <citation type="submission" date="2023-07" db="EMBL/GenBank/DDBJ databases">
        <authorList>
            <person name="Peeters C."/>
        </authorList>
    </citation>
    <scope>NUCLEOTIDE SEQUENCE [LARGE SCALE GENOMIC DNA]</scope>
    <source>
        <strain evidence="1 2">R-38712</strain>
    </source>
</reference>